<keyword evidence="2" id="KW-0677">Repeat</keyword>
<feature type="region of interest" description="Disordered" evidence="8">
    <location>
        <begin position="488"/>
        <end position="522"/>
    </location>
</feature>
<dbReference type="GO" id="GO:0051301">
    <property type="term" value="P:cell division"/>
    <property type="evidence" value="ECO:0007669"/>
    <property type="project" value="UniProtKB-KW"/>
</dbReference>
<protein>
    <submittedName>
        <fullName evidence="9">Uncharacterized protein</fullName>
    </submittedName>
</protein>
<dbReference type="PROSITE" id="PS50005">
    <property type="entry name" value="TPR"/>
    <property type="match status" value="1"/>
</dbReference>
<dbReference type="PANTHER" id="PTHR12558">
    <property type="entry name" value="CELL DIVISION CYCLE 16,23,27"/>
    <property type="match status" value="1"/>
</dbReference>
<keyword evidence="5 7" id="KW-0802">TPR repeat</keyword>
<feature type="compositionally biased region" description="Acidic residues" evidence="8">
    <location>
        <begin position="1112"/>
        <end position="1131"/>
    </location>
</feature>
<dbReference type="GO" id="GO:0045842">
    <property type="term" value="P:positive regulation of mitotic metaphase/anaphase transition"/>
    <property type="evidence" value="ECO:0007669"/>
    <property type="project" value="TreeGrafter"/>
</dbReference>
<feature type="region of interest" description="Disordered" evidence="8">
    <location>
        <begin position="1066"/>
        <end position="1131"/>
    </location>
</feature>
<evidence type="ECO:0000313" key="10">
    <source>
        <dbReference type="Proteomes" id="UP000242474"/>
    </source>
</evidence>
<feature type="compositionally biased region" description="Low complexity" evidence="8">
    <location>
        <begin position="488"/>
        <end position="506"/>
    </location>
</feature>
<dbReference type="EMBL" id="KZ303499">
    <property type="protein sequence ID" value="PIA16524.1"/>
    <property type="molecule type" value="Genomic_DNA"/>
</dbReference>
<evidence type="ECO:0000256" key="7">
    <source>
        <dbReference type="PROSITE-ProRule" id="PRU00339"/>
    </source>
</evidence>
<keyword evidence="3" id="KW-0498">Mitosis</keyword>
<dbReference type="Pfam" id="PF13176">
    <property type="entry name" value="TPR_7"/>
    <property type="match status" value="1"/>
</dbReference>
<dbReference type="STRING" id="763665.A0A2G5BBX9"/>
<keyword evidence="4" id="KW-0833">Ubl conjugation pathway</keyword>
<dbReference type="InterPro" id="IPR019734">
    <property type="entry name" value="TPR_rpt"/>
</dbReference>
<organism evidence="9 10">
    <name type="scientific">Coemansia reversa (strain ATCC 12441 / NRRL 1564)</name>
    <dbReference type="NCBI Taxonomy" id="763665"/>
    <lineage>
        <taxon>Eukaryota</taxon>
        <taxon>Fungi</taxon>
        <taxon>Fungi incertae sedis</taxon>
        <taxon>Zoopagomycota</taxon>
        <taxon>Kickxellomycotina</taxon>
        <taxon>Kickxellomycetes</taxon>
        <taxon>Kickxellales</taxon>
        <taxon>Kickxellaceae</taxon>
        <taxon>Coemansia</taxon>
    </lineage>
</organism>
<dbReference type="PANTHER" id="PTHR12558:SF9">
    <property type="entry name" value="CELL DIVISION CYCLE PROTEIN 16 HOMOLOG"/>
    <property type="match status" value="1"/>
</dbReference>
<evidence type="ECO:0000256" key="5">
    <source>
        <dbReference type="ARBA" id="ARBA00022803"/>
    </source>
</evidence>
<evidence type="ECO:0000256" key="2">
    <source>
        <dbReference type="ARBA" id="ARBA00022737"/>
    </source>
</evidence>
<dbReference type="GO" id="GO:0005680">
    <property type="term" value="C:anaphase-promoting complex"/>
    <property type="evidence" value="ECO:0007669"/>
    <property type="project" value="TreeGrafter"/>
</dbReference>
<evidence type="ECO:0000256" key="3">
    <source>
        <dbReference type="ARBA" id="ARBA00022776"/>
    </source>
</evidence>
<dbReference type="OrthoDB" id="10006270at2759"/>
<accession>A0A2G5BBX9</accession>
<evidence type="ECO:0000256" key="6">
    <source>
        <dbReference type="ARBA" id="ARBA00023306"/>
    </source>
</evidence>
<dbReference type="SMART" id="SM00028">
    <property type="entry name" value="TPR"/>
    <property type="match status" value="2"/>
</dbReference>
<name>A0A2G5BBX9_COERN</name>
<feature type="compositionally biased region" description="Low complexity" evidence="8">
    <location>
        <begin position="1096"/>
        <end position="1111"/>
    </location>
</feature>
<keyword evidence="10" id="KW-1185">Reference proteome</keyword>
<sequence length="1131" mass="119709">MSNSREVVAHLRVLRASCARGMAWCSALIWAEKALLLSDDIEDLLWLVDALVTNSQYRQAEELLVNPIYAARARASAAGRYLASVVAMRLGRAEDALELLSIDTSRHGNATESKRACAMRAELAGALTPTTKGNAGSNGADALTASLPLLDQCTLDASKEEPRKAECRGRDNGSVDASSCSNIPPLNPRAWMLYMQGAAVIQLSNVGASDTTPSIKLLSAQHPQINLESRPFGALGASSVTSATGRSTMRNNNNTATSQLGGMDALVARLWKEAVQEDARCWEAWTGLRDHGLLTSEEETELIRRIDWGACCGGSATVGQFFQNYCMATQTAFSLGDAAIRATGRLLSLYPRMVRDPALRTIQAARLLAMGRARECLTYTVSVLEHRRVPDSGATAIHITALTVLHAREALFRIAHELAEEFGLSAIKRAEIEPSDTSTALGSGHGHRGGSLRSSVGGVPASTPRGPAVGAATAGASRLRAGARGLLVPETPSKAGSGSVFASGAGTTNSARRQGVPGSTAHALARSVAQSAPATATAVWRGLWGLPTWTHPGPPVLATYPSALGPAQAAPVNSESAVSTLGTFTTANAQSVGSPTQYEFIGASLAWYAIGCYYLVSAALMAAPAVSQREWPLSGMMYGDGLAAASAGNFGHGHGGGSANSAAMLRRSQPLAPEAERALSEARRWLAKTTLASPRSIVAWVAFAHTFIIAGEWESATRALHTAVGLCGCEGVIHGGGRDSAAFDLLSNQTPSKQSVSADSDLLDGDMHSSEHDAAFERGSQLAHAPLASLGSVYLQMGDFGIAESCLDASARCLSGFRISEWLAAWKPILSSVSNSQVLSWCDSEESSKVAADYHVRAAAISDPQLLNDIGVLYYNCNELVNARCTFMLALLSLESNSSKQHTLHNAFNPSTRKEGKRKLPPEIQAYRALLKANLGNALRRLGDYDAALECLRAAALHAPSDTDIMLSMAFTLHARAIENCSVPGAAAAAPTALSRTDLNQAIDMYHQILADRPGDPATTDLLSLALELSTNVGGFYQTGNALELGKEFNEVKDLFTIRSPDEIGLFDSTPAHTNEQVDGPVPSEYEPQSEVQLYSSQVSQQDTESVVSVVEDSDDVMDIEDDSESDMAME</sequence>
<reference evidence="9 10" key="1">
    <citation type="journal article" date="2015" name="Genome Biol. Evol.">
        <title>Phylogenomic analyses indicate that early fungi evolved digesting cell walls of algal ancestors of land plants.</title>
        <authorList>
            <person name="Chang Y."/>
            <person name="Wang S."/>
            <person name="Sekimoto S."/>
            <person name="Aerts A.L."/>
            <person name="Choi C."/>
            <person name="Clum A."/>
            <person name="LaButti K.M."/>
            <person name="Lindquist E.A."/>
            <person name="Yee Ngan C."/>
            <person name="Ohm R.A."/>
            <person name="Salamov A.A."/>
            <person name="Grigoriev I.V."/>
            <person name="Spatafora J.W."/>
            <person name="Berbee M.L."/>
        </authorList>
    </citation>
    <scope>NUCLEOTIDE SEQUENCE [LARGE SCALE GENOMIC DNA]</scope>
    <source>
        <strain evidence="9 10">NRRL 1564</strain>
    </source>
</reference>
<dbReference type="Proteomes" id="UP000242474">
    <property type="component" value="Unassembled WGS sequence"/>
</dbReference>
<feature type="repeat" description="TPR" evidence="7">
    <location>
        <begin position="929"/>
        <end position="962"/>
    </location>
</feature>
<dbReference type="GO" id="GO:0016567">
    <property type="term" value="P:protein ubiquitination"/>
    <property type="evidence" value="ECO:0007669"/>
    <property type="project" value="TreeGrafter"/>
</dbReference>
<evidence type="ECO:0000256" key="1">
    <source>
        <dbReference type="ARBA" id="ARBA00022618"/>
    </source>
</evidence>
<dbReference type="Gene3D" id="1.25.40.10">
    <property type="entry name" value="Tetratricopeptide repeat domain"/>
    <property type="match status" value="3"/>
</dbReference>
<dbReference type="GO" id="GO:0005737">
    <property type="term" value="C:cytoplasm"/>
    <property type="evidence" value="ECO:0007669"/>
    <property type="project" value="TreeGrafter"/>
</dbReference>
<dbReference type="AlphaFoldDB" id="A0A2G5BBX9"/>
<dbReference type="SUPFAM" id="SSF48452">
    <property type="entry name" value="TPR-like"/>
    <property type="match status" value="1"/>
</dbReference>
<feature type="region of interest" description="Disordered" evidence="8">
    <location>
        <begin position="435"/>
        <end position="475"/>
    </location>
</feature>
<proteinExistence type="predicted"/>
<keyword evidence="6" id="KW-0131">Cell cycle</keyword>
<evidence type="ECO:0000256" key="4">
    <source>
        <dbReference type="ARBA" id="ARBA00022786"/>
    </source>
</evidence>
<evidence type="ECO:0000256" key="8">
    <source>
        <dbReference type="SAM" id="MobiDB-lite"/>
    </source>
</evidence>
<gene>
    <name evidence="9" type="ORF">COEREDRAFT_86918</name>
</gene>
<evidence type="ECO:0000313" key="9">
    <source>
        <dbReference type="EMBL" id="PIA16524.1"/>
    </source>
</evidence>
<dbReference type="InterPro" id="IPR011990">
    <property type="entry name" value="TPR-like_helical_dom_sf"/>
</dbReference>
<dbReference type="GO" id="GO:0031145">
    <property type="term" value="P:anaphase-promoting complex-dependent catabolic process"/>
    <property type="evidence" value="ECO:0007669"/>
    <property type="project" value="TreeGrafter"/>
</dbReference>
<keyword evidence="1" id="KW-0132">Cell division</keyword>